<dbReference type="InterPro" id="IPR000600">
    <property type="entry name" value="ROK"/>
</dbReference>
<reference evidence="1" key="1">
    <citation type="submission" date="2023-08" db="EMBL/GenBank/DDBJ databases">
        <title>Comparative genomics and taxonomic characterization of three novel marine species of genus Marivirga.</title>
        <authorList>
            <person name="Muhammad N."/>
            <person name="Kim S.-G."/>
        </authorList>
    </citation>
    <scope>NUCLEOTIDE SEQUENCE</scope>
    <source>
        <strain evidence="1">BKB1-2</strain>
    </source>
</reference>
<accession>A0AA51X4L9</accession>
<dbReference type="RefSeq" id="WP_322346030.1">
    <property type="nucleotide sequence ID" value="NZ_CP129968.2"/>
</dbReference>
<dbReference type="EMBL" id="CP129968">
    <property type="protein sequence ID" value="WNB16965.1"/>
    <property type="molecule type" value="Genomic_DNA"/>
</dbReference>
<dbReference type="Gene3D" id="3.30.420.40">
    <property type="match status" value="2"/>
</dbReference>
<dbReference type="GO" id="GO:0004396">
    <property type="term" value="F:hexokinase activity"/>
    <property type="evidence" value="ECO:0007669"/>
    <property type="project" value="TreeGrafter"/>
</dbReference>
<name>A0AA51X4L9_9BACT</name>
<dbReference type="Proteomes" id="UP001232019">
    <property type="component" value="Chromosome"/>
</dbReference>
<dbReference type="PANTHER" id="PTHR18964:SF174">
    <property type="entry name" value="D-ALLOSE KINASE-RELATED"/>
    <property type="match status" value="1"/>
</dbReference>
<proteinExistence type="predicted"/>
<dbReference type="AlphaFoldDB" id="A0AA51X4L9"/>
<gene>
    <name evidence="1" type="ORF">QYS47_32435</name>
</gene>
<dbReference type="SUPFAM" id="SSF53067">
    <property type="entry name" value="Actin-like ATPase domain"/>
    <property type="match status" value="1"/>
</dbReference>
<dbReference type="InterPro" id="IPR049874">
    <property type="entry name" value="ROK_cs"/>
</dbReference>
<dbReference type="Pfam" id="PF00480">
    <property type="entry name" value="ROK"/>
    <property type="match status" value="1"/>
</dbReference>
<dbReference type="PROSITE" id="PS01125">
    <property type="entry name" value="ROK"/>
    <property type="match status" value="1"/>
</dbReference>
<organism evidence="1">
    <name type="scientific">Marivirga arenosa</name>
    <dbReference type="NCBI Taxonomy" id="3059076"/>
    <lineage>
        <taxon>Bacteria</taxon>
        <taxon>Pseudomonadati</taxon>
        <taxon>Bacteroidota</taxon>
        <taxon>Cytophagia</taxon>
        <taxon>Cytophagales</taxon>
        <taxon>Marivirgaceae</taxon>
        <taxon>Marivirga</taxon>
    </lineage>
</organism>
<evidence type="ECO:0000313" key="1">
    <source>
        <dbReference type="EMBL" id="WNB16965.1"/>
    </source>
</evidence>
<dbReference type="PANTHER" id="PTHR18964">
    <property type="entry name" value="ROK (REPRESSOR, ORF, KINASE) FAMILY"/>
    <property type="match status" value="1"/>
</dbReference>
<protein>
    <submittedName>
        <fullName evidence="1">ROK family protein</fullName>
    </submittedName>
</protein>
<dbReference type="InterPro" id="IPR043129">
    <property type="entry name" value="ATPase_NBD"/>
</dbReference>
<dbReference type="KEGG" id="marp:QYS47_32435"/>
<sequence length="303" mass="32612">MGNQNTLWGIDLGGTKIEGVVLKSKEDPEVLIRERIDTQAEQGYDHVVSRIKLLVDQMAEKIGYRPTSIGIGTPGSTDPETGLLKNSNSANLNHKPLHKDLEKVLSIPVYIANDANCFAIAETRMGVVKDEFPKAEVVFGVIMGSGVGGGLVINGKVWNGKHGIAGEWGHIFLDEAGEDCYCGKHGCVETLLAGKALERYYKSISGKGKKLKIIIQDVAEDNYAKQTYDRLIHFFGKGLSVIVNVIDPDVIIIGGGVGNIPALYDEGIESVKEFTFNPEMKTPIVKPKLGDSAGVFGAAFLGA</sequence>